<organism evidence="1 2">
    <name type="scientific">Streptomyces citrinus</name>
    <dbReference type="NCBI Taxonomy" id="3118173"/>
    <lineage>
        <taxon>Bacteria</taxon>
        <taxon>Bacillati</taxon>
        <taxon>Actinomycetota</taxon>
        <taxon>Actinomycetes</taxon>
        <taxon>Kitasatosporales</taxon>
        <taxon>Streptomycetaceae</taxon>
        <taxon>Streptomyces</taxon>
    </lineage>
</organism>
<gene>
    <name evidence="1" type="ORF">V2W30_08980</name>
</gene>
<name>A0ACD5ANT0_9ACTN</name>
<dbReference type="Proteomes" id="UP001432251">
    <property type="component" value="Chromosome"/>
</dbReference>
<protein>
    <submittedName>
        <fullName evidence="1">S8 family serine peptidase</fullName>
    </submittedName>
</protein>
<dbReference type="EMBL" id="CP146022">
    <property type="protein sequence ID" value="WWQ68931.1"/>
    <property type="molecule type" value="Genomic_DNA"/>
</dbReference>
<reference evidence="1" key="1">
    <citation type="journal article" date="2025" name="Int. J. Syst. Evol. Microbiol.">
        <title>Streptomyces citrinus sp. nov., with yellow diffusible pigment.</title>
        <authorList>
            <person name="He Y."/>
            <person name="Yang E."/>
            <person name="Xu J."/>
            <person name="Sun Y."/>
            <person name="Sun L."/>
        </authorList>
    </citation>
    <scope>NUCLEOTIDE SEQUENCE</scope>
    <source>
        <strain evidence="1">Q6</strain>
    </source>
</reference>
<accession>A0ACD5ANT0</accession>
<evidence type="ECO:0000313" key="1">
    <source>
        <dbReference type="EMBL" id="WWQ68931.1"/>
    </source>
</evidence>
<keyword evidence="2" id="KW-1185">Reference proteome</keyword>
<proteinExistence type="predicted"/>
<evidence type="ECO:0000313" key="2">
    <source>
        <dbReference type="Proteomes" id="UP001432251"/>
    </source>
</evidence>
<sequence length="484" mass="49467">MASALVVVPDAVAADAPVATDGPLLSYVVNVAPGHGTSSSVRREIAAAGGSVVIAYDKIGVIVAHSKNPDFGTTIRGARGVRSAGATRTAPLAASATDETGTTQALTGAQVAKAGARAAATQEPLEPNQWDMRLIGADRANAIEDGSRTVTVGVIDTGVDDTHPDLAPNFSASQSANCVGGKPDASFGAWRPYEAAADHGTHVAGTIAAARNGVGVAGVAPGVKVAAIKVADPGTQLFYTESVVCGFVWAADHGIDITNNSYYSDPWYMNCVTDADQKALVDSISRAIRYARDKGVTSVASAHNFNDDLASDSVTDTSSPDDGTPVERTVDPSECPIAPEMLPGIVTVSSVGVTKEKAYYSNYGNGVIDVSAPGGDGRKPADTPDRNGRVLSTLPGGGWGYKQGTSMAAPHVSGVLALLKSTHPKATPGQLESLLKKQADEQACPSDPYDSDGDGVVDAVCEGVAQHNGFYGHGIVDALKAVTK</sequence>